<organism evidence="2 3">
    <name type="scientific">Candidatus Korobacter versatilis</name>
    <dbReference type="NCBI Taxonomy" id="658062"/>
    <lineage>
        <taxon>Bacteria</taxon>
        <taxon>Pseudomonadati</taxon>
        <taxon>Acidobacteriota</taxon>
        <taxon>Terriglobia</taxon>
        <taxon>Terriglobales</taxon>
        <taxon>Candidatus Korobacteraceae</taxon>
        <taxon>Candidatus Korobacter</taxon>
    </lineage>
</organism>
<dbReference type="Gene3D" id="3.30.70.2970">
    <property type="entry name" value="Protein of unknown function (DUF541), domain 2"/>
    <property type="match status" value="1"/>
</dbReference>
<dbReference type="GO" id="GO:0006974">
    <property type="term" value="P:DNA damage response"/>
    <property type="evidence" value="ECO:0007669"/>
    <property type="project" value="TreeGrafter"/>
</dbReference>
<evidence type="ECO:0000313" key="3">
    <source>
        <dbReference type="Proteomes" id="UP000779809"/>
    </source>
</evidence>
<dbReference type="PANTHER" id="PTHR34387">
    <property type="entry name" value="SLR1258 PROTEIN"/>
    <property type="match status" value="1"/>
</dbReference>
<evidence type="ECO:0000313" key="2">
    <source>
        <dbReference type="EMBL" id="MBI2678770.1"/>
    </source>
</evidence>
<sequence>MRKLALFFAIAFLATAALAQDRPALTAQPNSVYVGADGKFEADPDTAVLSFSINPQEDTAKAAYDKASKAAEQVRQILRTNGIDPKAAEMGFLSVQPMYDYRKPTQKLIGYRVSTTITVKLKQKDFDKIGPLTQQLAEIDTAAGQNLAYDLTDMEAAKKKAVEDAFAKARSSASTLAVAGGRSLAELIYAAVDVNEPVRIMMAPRAQMMKMSAEAAPAPTEGFAAQRITVTAHVNALFGMK</sequence>
<dbReference type="InterPro" id="IPR052022">
    <property type="entry name" value="26kDa_periplasmic_antigen"/>
</dbReference>
<keyword evidence="1" id="KW-0732">Signal</keyword>
<feature type="chain" id="PRO_5037311428" evidence="1">
    <location>
        <begin position="20"/>
        <end position="241"/>
    </location>
</feature>
<dbReference type="Gene3D" id="3.30.110.170">
    <property type="entry name" value="Protein of unknown function (DUF541), domain 1"/>
    <property type="match status" value="1"/>
</dbReference>
<comment type="caution">
    <text evidence="2">The sequence shown here is derived from an EMBL/GenBank/DDBJ whole genome shotgun (WGS) entry which is preliminary data.</text>
</comment>
<reference evidence="2" key="1">
    <citation type="submission" date="2020-07" db="EMBL/GenBank/DDBJ databases">
        <title>Huge and variable diversity of episymbiotic CPR bacteria and DPANN archaea in groundwater ecosystems.</title>
        <authorList>
            <person name="He C.Y."/>
            <person name="Keren R."/>
            <person name="Whittaker M."/>
            <person name="Farag I.F."/>
            <person name="Doudna J."/>
            <person name="Cate J.H.D."/>
            <person name="Banfield J.F."/>
        </authorList>
    </citation>
    <scope>NUCLEOTIDE SEQUENCE</scope>
    <source>
        <strain evidence="2">NC_groundwater_580_Pr5_B-0.1um_64_19</strain>
    </source>
</reference>
<proteinExistence type="predicted"/>
<gene>
    <name evidence="2" type="ORF">HYX28_08310</name>
</gene>
<accession>A0A932A8R4</accession>
<dbReference type="PANTHER" id="PTHR34387:SF2">
    <property type="entry name" value="SLR1258 PROTEIN"/>
    <property type="match status" value="1"/>
</dbReference>
<dbReference type="InterPro" id="IPR007497">
    <property type="entry name" value="SIMPL/DUF541"/>
</dbReference>
<dbReference type="AlphaFoldDB" id="A0A932A8R4"/>
<name>A0A932A8R4_9BACT</name>
<protein>
    <submittedName>
        <fullName evidence="2">SIMPL domain-containing protein</fullName>
    </submittedName>
</protein>
<dbReference type="Proteomes" id="UP000779809">
    <property type="component" value="Unassembled WGS sequence"/>
</dbReference>
<feature type="signal peptide" evidence="1">
    <location>
        <begin position="1"/>
        <end position="19"/>
    </location>
</feature>
<evidence type="ECO:0000256" key="1">
    <source>
        <dbReference type="SAM" id="SignalP"/>
    </source>
</evidence>
<dbReference type="Pfam" id="PF04402">
    <property type="entry name" value="SIMPL"/>
    <property type="match status" value="1"/>
</dbReference>
<dbReference type="EMBL" id="JACPNR010000010">
    <property type="protein sequence ID" value="MBI2678770.1"/>
    <property type="molecule type" value="Genomic_DNA"/>
</dbReference>